<feature type="transmembrane region" description="Helical" evidence="1">
    <location>
        <begin position="280"/>
        <end position="304"/>
    </location>
</feature>
<accession>A0ABT0AY89</accession>
<evidence type="ECO:0000313" key="3">
    <source>
        <dbReference type="Proteomes" id="UP001162880"/>
    </source>
</evidence>
<sequence>MSEPSAALASEMPVLNGAPAIELKPQDRDDHRGRNAVFSILLSLAVIVAVIHEMGGVNIPRLAGMVPASPAFWITFTAYYMISPASEWFIFRKLWQIPPAGFLALLRKKVYNDLLLGYLGEAYFYTWARRRVSLEAAPFGAVKDVAILSAITGNAVTMGLLFVAFPMLGATQLGLDSRTLTLSLGVILAISLFAMVFRRRVFSLARGELIMITQVHLARIILSAVLLAILWHLVLPQVPLSWWLYLSTLRLLVSRLPLMPNKDLLFAGIAVLVLGHEHDIGVLMTLMAGLILATHLVLGGAIAVNDLANPEKRG</sequence>
<dbReference type="Proteomes" id="UP001162880">
    <property type="component" value="Unassembled WGS sequence"/>
</dbReference>
<dbReference type="RefSeq" id="WP_243991173.1">
    <property type="nucleotide sequence ID" value="NZ_JALHLE010000005.1"/>
</dbReference>
<evidence type="ECO:0000313" key="2">
    <source>
        <dbReference type="EMBL" id="MCJ2177775.1"/>
    </source>
</evidence>
<proteinExistence type="predicted"/>
<keyword evidence="1" id="KW-1133">Transmembrane helix</keyword>
<feature type="transmembrane region" description="Helical" evidence="1">
    <location>
        <begin position="71"/>
        <end position="90"/>
    </location>
</feature>
<dbReference type="EMBL" id="JALHLE010000005">
    <property type="protein sequence ID" value="MCJ2177775.1"/>
    <property type="molecule type" value="Genomic_DNA"/>
</dbReference>
<organism evidence="2 3">
    <name type="scientific">Novosphingobium album</name>
    <name type="common">ex Hu et al. 2023</name>
    <dbReference type="NCBI Taxonomy" id="2930093"/>
    <lineage>
        <taxon>Bacteria</taxon>
        <taxon>Pseudomonadati</taxon>
        <taxon>Pseudomonadota</taxon>
        <taxon>Alphaproteobacteria</taxon>
        <taxon>Sphingomonadales</taxon>
        <taxon>Sphingomonadaceae</taxon>
        <taxon>Novosphingobium</taxon>
    </lineage>
</organism>
<keyword evidence="1" id="KW-0472">Membrane</keyword>
<reference evidence="2" key="1">
    <citation type="submission" date="2022-03" db="EMBL/GenBank/DDBJ databases">
        <title>Identification of a novel bacterium isolated from mangrove sediments.</title>
        <authorList>
            <person name="Pan X."/>
        </authorList>
    </citation>
    <scope>NUCLEOTIDE SEQUENCE</scope>
    <source>
        <strain evidence="2">B2580</strain>
    </source>
</reference>
<feature type="transmembrane region" description="Helical" evidence="1">
    <location>
        <begin position="217"/>
        <end position="235"/>
    </location>
</feature>
<feature type="transmembrane region" description="Helical" evidence="1">
    <location>
        <begin position="33"/>
        <end position="51"/>
    </location>
</feature>
<comment type="caution">
    <text evidence="2">The sequence shown here is derived from an EMBL/GenBank/DDBJ whole genome shotgun (WGS) entry which is preliminary data.</text>
</comment>
<evidence type="ECO:0008006" key="4">
    <source>
        <dbReference type="Google" id="ProtNLM"/>
    </source>
</evidence>
<evidence type="ECO:0000256" key="1">
    <source>
        <dbReference type="SAM" id="Phobius"/>
    </source>
</evidence>
<name>A0ABT0AY89_9SPHN</name>
<feature type="transmembrane region" description="Helical" evidence="1">
    <location>
        <begin position="147"/>
        <end position="168"/>
    </location>
</feature>
<feature type="transmembrane region" description="Helical" evidence="1">
    <location>
        <begin position="180"/>
        <end position="197"/>
    </location>
</feature>
<keyword evidence="1" id="KW-0812">Transmembrane</keyword>
<protein>
    <recommendedName>
        <fullName evidence="4">Flippase-like domain-containing protein</fullName>
    </recommendedName>
</protein>
<keyword evidence="3" id="KW-1185">Reference proteome</keyword>
<gene>
    <name evidence="2" type="ORF">MTR64_04315</name>
</gene>